<dbReference type="EMBL" id="BARS01010807">
    <property type="protein sequence ID" value="GAF97540.1"/>
    <property type="molecule type" value="Genomic_DNA"/>
</dbReference>
<gene>
    <name evidence="1" type="ORF">S01H1_19894</name>
</gene>
<feature type="non-terminal residue" evidence="1">
    <location>
        <position position="294"/>
    </location>
</feature>
<feature type="non-terminal residue" evidence="1">
    <location>
        <position position="1"/>
    </location>
</feature>
<dbReference type="InterPro" id="IPR013320">
    <property type="entry name" value="ConA-like_dom_sf"/>
</dbReference>
<accession>X0VAC4</accession>
<dbReference type="SUPFAM" id="SSF49899">
    <property type="entry name" value="Concanavalin A-like lectins/glucanases"/>
    <property type="match status" value="1"/>
</dbReference>
<comment type="caution">
    <text evidence="1">The sequence shown here is derived from an EMBL/GenBank/DDBJ whole genome shotgun (WGS) entry which is preliminary data.</text>
</comment>
<proteinExistence type="predicted"/>
<name>X0VAC4_9ZZZZ</name>
<dbReference type="AlphaFoldDB" id="X0VAC4"/>
<evidence type="ECO:0000313" key="1">
    <source>
        <dbReference type="EMBL" id="GAF97540.1"/>
    </source>
</evidence>
<reference evidence="1" key="1">
    <citation type="journal article" date="2014" name="Front. Microbiol.">
        <title>High frequency of phylogenetically diverse reductive dehalogenase-homologous genes in deep subseafloor sedimentary metagenomes.</title>
        <authorList>
            <person name="Kawai M."/>
            <person name="Futagami T."/>
            <person name="Toyoda A."/>
            <person name="Takaki Y."/>
            <person name="Nishi S."/>
            <person name="Hori S."/>
            <person name="Arai W."/>
            <person name="Tsubouchi T."/>
            <person name="Morono Y."/>
            <person name="Uchiyama I."/>
            <person name="Ito T."/>
            <person name="Fujiyama A."/>
            <person name="Inagaki F."/>
            <person name="Takami H."/>
        </authorList>
    </citation>
    <scope>NUCLEOTIDE SEQUENCE</scope>
    <source>
        <strain evidence="1">Expedition CK06-06</strain>
    </source>
</reference>
<dbReference type="Gene3D" id="2.60.120.200">
    <property type="match status" value="1"/>
</dbReference>
<dbReference type="Gene3D" id="2.60.120.430">
    <property type="entry name" value="Galactose-binding lectin"/>
    <property type="match status" value="1"/>
</dbReference>
<protein>
    <submittedName>
        <fullName evidence="1">Uncharacterized protein</fullName>
    </submittedName>
</protein>
<sequence length="294" mass="32582">DNDSAMATYYYSEAYRDFGGDPCDWSWATGGIKSLRLYFYGEEDNYPDDMYIMLDDNTNSAMKLYDGDSSDLMAGMWKEWDIDLSWFTDGANNVNLASIKKVYIGFGERGATSIATRLTGTVYFDDFRVYPPHCVPDRKKPAGDISGNCIVNYVDADRMATGWLDDDYTITPSDPNPGSGDPNLVGYWNFDDGTANDSSGNNHHGTLEPGDMGTSVAIVDDINRGNKVLKLNNPDVLLNSVVDCGGGPGDADPDWAGLKEQISIAAWCKVDTFFQDNQYMLTRGLSYQVRRYEG</sequence>
<organism evidence="1">
    <name type="scientific">marine sediment metagenome</name>
    <dbReference type="NCBI Taxonomy" id="412755"/>
    <lineage>
        <taxon>unclassified sequences</taxon>
        <taxon>metagenomes</taxon>
        <taxon>ecological metagenomes</taxon>
    </lineage>
</organism>